<proteinExistence type="predicted"/>
<evidence type="ECO:0000313" key="5">
    <source>
        <dbReference type="Proteomes" id="UP000663829"/>
    </source>
</evidence>
<protein>
    <submittedName>
        <fullName evidence="2">Uncharacterized protein</fullName>
    </submittedName>
</protein>
<evidence type="ECO:0000313" key="2">
    <source>
        <dbReference type="EMBL" id="CAF1170911.1"/>
    </source>
</evidence>
<dbReference type="Proteomes" id="UP000663829">
    <property type="component" value="Unassembled WGS sequence"/>
</dbReference>
<organism evidence="2 5">
    <name type="scientific">Didymodactylos carnosus</name>
    <dbReference type="NCBI Taxonomy" id="1234261"/>
    <lineage>
        <taxon>Eukaryota</taxon>
        <taxon>Metazoa</taxon>
        <taxon>Spiralia</taxon>
        <taxon>Gnathifera</taxon>
        <taxon>Rotifera</taxon>
        <taxon>Eurotatoria</taxon>
        <taxon>Bdelloidea</taxon>
        <taxon>Philodinida</taxon>
        <taxon>Philodinidae</taxon>
        <taxon>Didymodactylos</taxon>
    </lineage>
</organism>
<gene>
    <name evidence="2" type="ORF">GPM918_LOCUS22178</name>
    <name evidence="1" type="ORF">OVA965_LOCUS12673</name>
    <name evidence="4" type="ORF">SRO942_LOCUS22174</name>
    <name evidence="3" type="ORF">TMI583_LOCUS12678</name>
</gene>
<dbReference type="EMBL" id="CAJOBA010005148">
    <property type="protein sequence ID" value="CAF3734542.1"/>
    <property type="molecule type" value="Genomic_DNA"/>
</dbReference>
<accession>A0A814UAE8</accession>
<dbReference type="EMBL" id="CAJNOK010005142">
    <property type="protein sequence ID" value="CAF0961742.1"/>
    <property type="molecule type" value="Genomic_DNA"/>
</dbReference>
<feature type="non-terminal residue" evidence="2">
    <location>
        <position position="58"/>
    </location>
</feature>
<dbReference type="EMBL" id="CAJNOQ010007513">
    <property type="protein sequence ID" value="CAF1170911.1"/>
    <property type="molecule type" value="Genomic_DNA"/>
</dbReference>
<sequence>MFDCASELGLLSLPLPAAIIDRLTIEEELLTLIGQYGVNQRGGIELCDGNSASNTDKT</sequence>
<dbReference type="Proteomes" id="UP000682733">
    <property type="component" value="Unassembled WGS sequence"/>
</dbReference>
<evidence type="ECO:0000313" key="3">
    <source>
        <dbReference type="EMBL" id="CAF3734542.1"/>
    </source>
</evidence>
<keyword evidence="5" id="KW-1185">Reference proteome</keyword>
<evidence type="ECO:0000313" key="4">
    <source>
        <dbReference type="EMBL" id="CAF3934703.1"/>
    </source>
</evidence>
<evidence type="ECO:0000313" key="1">
    <source>
        <dbReference type="EMBL" id="CAF0961742.1"/>
    </source>
</evidence>
<dbReference type="Proteomes" id="UP000677228">
    <property type="component" value="Unassembled WGS sequence"/>
</dbReference>
<reference evidence="2" key="1">
    <citation type="submission" date="2021-02" db="EMBL/GenBank/DDBJ databases">
        <authorList>
            <person name="Nowell W R."/>
        </authorList>
    </citation>
    <scope>NUCLEOTIDE SEQUENCE</scope>
</reference>
<comment type="caution">
    <text evidence="2">The sequence shown here is derived from an EMBL/GenBank/DDBJ whole genome shotgun (WGS) entry which is preliminary data.</text>
</comment>
<dbReference type="EMBL" id="CAJOBC010007512">
    <property type="protein sequence ID" value="CAF3934703.1"/>
    <property type="molecule type" value="Genomic_DNA"/>
</dbReference>
<dbReference type="Proteomes" id="UP000681722">
    <property type="component" value="Unassembled WGS sequence"/>
</dbReference>
<name>A0A814UAE8_9BILA</name>
<dbReference type="AlphaFoldDB" id="A0A814UAE8"/>